<keyword evidence="2" id="KW-0012">Acyltransferase</keyword>
<accession>A0A5B9QZQ3</accession>
<gene>
    <name evidence="2" type="primary">lipM</name>
    <name evidence="2" type="ORF">UC8_49570</name>
</gene>
<dbReference type="PANTHER" id="PTHR43679">
    <property type="entry name" value="OCTANOYLTRANSFERASE LIPM-RELATED"/>
    <property type="match status" value="1"/>
</dbReference>
<sequence>MQGRLIIDERGDAAWNMAVDQTLLESVSAGGPPVLRFYRWAQPTLSLGYFQSLSDRQQHVASRDAVVVRRSSGGGAILHDHELTYSLVLPIRDRTSARVQKYVEIMHQAIAGACSDANIPLVRVGDRATAPRDPAFLCFQRRSSDDLECAGYKVVGSAQRRAAHAVLQHGSMLLAASDKAPELPGICDLVGRNIEVEDWASAIQRWLRIGLTEVSQWSPATLTGEQIAAADRTAKVRFANPTWLGRRP</sequence>
<dbReference type="Pfam" id="PF21948">
    <property type="entry name" value="LplA-B_cat"/>
    <property type="match status" value="1"/>
</dbReference>
<name>A0A5B9QZQ3_9BACT</name>
<dbReference type="InterPro" id="IPR004143">
    <property type="entry name" value="BPL_LPL_catalytic"/>
</dbReference>
<dbReference type="RefSeq" id="WP_162275907.1">
    <property type="nucleotide sequence ID" value="NZ_CP042914.1"/>
</dbReference>
<keyword evidence="3" id="KW-1185">Reference proteome</keyword>
<dbReference type="GO" id="GO:0033819">
    <property type="term" value="F:lipoyl(octanoyl) transferase activity"/>
    <property type="evidence" value="ECO:0007669"/>
    <property type="project" value="UniProtKB-EC"/>
</dbReference>
<organism evidence="2 3">
    <name type="scientific">Roseimaritima ulvae</name>
    <dbReference type="NCBI Taxonomy" id="980254"/>
    <lineage>
        <taxon>Bacteria</taxon>
        <taxon>Pseudomonadati</taxon>
        <taxon>Planctomycetota</taxon>
        <taxon>Planctomycetia</taxon>
        <taxon>Pirellulales</taxon>
        <taxon>Pirellulaceae</taxon>
        <taxon>Roseimaritima</taxon>
    </lineage>
</organism>
<dbReference type="Proteomes" id="UP000325286">
    <property type="component" value="Chromosome"/>
</dbReference>
<dbReference type="Gene3D" id="3.30.930.10">
    <property type="entry name" value="Bira Bifunctional Protein, Domain 2"/>
    <property type="match status" value="1"/>
</dbReference>
<dbReference type="AlphaFoldDB" id="A0A5B9QZQ3"/>
<evidence type="ECO:0000259" key="1">
    <source>
        <dbReference type="PROSITE" id="PS51733"/>
    </source>
</evidence>
<dbReference type="PANTHER" id="PTHR43679:SF2">
    <property type="entry name" value="OCTANOYL-[GCVH]:PROTEIN N-OCTANOYLTRANSFERASE"/>
    <property type="match status" value="1"/>
</dbReference>
<keyword evidence="2" id="KW-0808">Transferase</keyword>
<evidence type="ECO:0000313" key="2">
    <source>
        <dbReference type="EMBL" id="QEG42915.1"/>
    </source>
</evidence>
<feature type="domain" description="BPL/LPL catalytic" evidence="1">
    <location>
        <begin position="29"/>
        <end position="215"/>
    </location>
</feature>
<protein>
    <submittedName>
        <fullName evidence="2">Octanoyltransferase LipM</fullName>
        <ecNumber evidence="2">2.3.1.181</ecNumber>
    </submittedName>
</protein>
<dbReference type="KEGG" id="rul:UC8_49570"/>
<dbReference type="InterPro" id="IPR045864">
    <property type="entry name" value="aa-tRNA-synth_II/BPL/LPL"/>
</dbReference>
<dbReference type="EC" id="2.3.1.181" evidence="2"/>
<dbReference type="EMBL" id="CP042914">
    <property type="protein sequence ID" value="QEG42915.1"/>
    <property type="molecule type" value="Genomic_DNA"/>
</dbReference>
<dbReference type="SUPFAM" id="SSF55681">
    <property type="entry name" value="Class II aaRS and biotin synthetases"/>
    <property type="match status" value="1"/>
</dbReference>
<proteinExistence type="predicted"/>
<dbReference type="InterPro" id="IPR050664">
    <property type="entry name" value="Octanoyltrans_LipM/LipL"/>
</dbReference>
<reference evidence="2 3" key="1">
    <citation type="submission" date="2019-08" db="EMBL/GenBank/DDBJ databases">
        <title>Deep-cultivation of Planctomycetes and their phenomic and genomic characterization uncovers novel biology.</title>
        <authorList>
            <person name="Wiegand S."/>
            <person name="Jogler M."/>
            <person name="Boedeker C."/>
            <person name="Pinto D."/>
            <person name="Vollmers J."/>
            <person name="Rivas-Marin E."/>
            <person name="Kohn T."/>
            <person name="Peeters S.H."/>
            <person name="Heuer A."/>
            <person name="Rast P."/>
            <person name="Oberbeckmann S."/>
            <person name="Bunk B."/>
            <person name="Jeske O."/>
            <person name="Meyerdierks A."/>
            <person name="Storesund J.E."/>
            <person name="Kallscheuer N."/>
            <person name="Luecker S."/>
            <person name="Lage O.M."/>
            <person name="Pohl T."/>
            <person name="Merkel B.J."/>
            <person name="Hornburger P."/>
            <person name="Mueller R.-W."/>
            <person name="Bruemmer F."/>
            <person name="Labrenz M."/>
            <person name="Spormann A.M."/>
            <person name="Op den Camp H."/>
            <person name="Overmann J."/>
            <person name="Amann R."/>
            <person name="Jetten M.S.M."/>
            <person name="Mascher T."/>
            <person name="Medema M.H."/>
            <person name="Devos D.P."/>
            <person name="Kaster A.-K."/>
            <person name="Ovreas L."/>
            <person name="Rohde M."/>
            <person name="Galperin M.Y."/>
            <person name="Jogler C."/>
        </authorList>
    </citation>
    <scope>NUCLEOTIDE SEQUENCE [LARGE SCALE GENOMIC DNA]</scope>
    <source>
        <strain evidence="2 3">UC8</strain>
    </source>
</reference>
<evidence type="ECO:0000313" key="3">
    <source>
        <dbReference type="Proteomes" id="UP000325286"/>
    </source>
</evidence>
<dbReference type="PROSITE" id="PS51733">
    <property type="entry name" value="BPL_LPL_CATALYTIC"/>
    <property type="match status" value="1"/>
</dbReference>